<reference evidence="1 2" key="1">
    <citation type="journal article" date="2018" name="Syst. Appl. Microbiol.">
        <title>A new symbiotic nanoarchaeote (Candidatus Nanoclepta minutus) and its host (Zestosphaera tikiterensis gen. nov., sp. nov.) from a New Zealand hot spring.</title>
        <authorList>
            <person name="St John E."/>
            <person name="Liu Y."/>
            <person name="Podar M."/>
            <person name="Stott M.B."/>
            <person name="Meneghin J."/>
            <person name="Chen Z."/>
            <person name="Lagutin K."/>
            <person name="Mitchell K."/>
            <person name="Reysenbach A.L."/>
        </authorList>
    </citation>
    <scope>NUCLEOTIDE SEQUENCE [LARGE SCALE GENOMIC DNA]</scope>
    <source>
        <strain evidence="1">NZ3</strain>
    </source>
</reference>
<proteinExistence type="predicted"/>
<organism evidence="1 2">
    <name type="scientific">Zestosphaera tikiterensis</name>
    <dbReference type="NCBI Taxonomy" id="1973259"/>
    <lineage>
        <taxon>Archaea</taxon>
        <taxon>Thermoproteota</taxon>
        <taxon>Thermoprotei</taxon>
        <taxon>Desulfurococcales</taxon>
        <taxon>Desulfurococcaceae</taxon>
        <taxon>Zestosphaera</taxon>
    </lineage>
</organism>
<name>A0A2R7Y9S8_9CREN</name>
<evidence type="ECO:0008006" key="3">
    <source>
        <dbReference type="Google" id="ProtNLM"/>
    </source>
</evidence>
<evidence type="ECO:0000313" key="2">
    <source>
        <dbReference type="Proteomes" id="UP000244093"/>
    </source>
</evidence>
<accession>A0A2R7Y9S8</accession>
<dbReference type="AlphaFoldDB" id="A0A2R7Y9S8"/>
<dbReference type="InterPro" id="IPR011011">
    <property type="entry name" value="Znf_FYVE_PHD"/>
</dbReference>
<dbReference type="EMBL" id="NBVN01000002">
    <property type="protein sequence ID" value="PUA33612.1"/>
    <property type="molecule type" value="Genomic_DNA"/>
</dbReference>
<comment type="caution">
    <text evidence="1">The sequence shown here is derived from an EMBL/GenBank/DDBJ whole genome shotgun (WGS) entry which is preliminary data.</text>
</comment>
<sequence>MAVAKCRLCGREVCRKHLGGRGYCVVCEDLMCRVCGERLSVTSCVYCGKLVCRECSIEVEPGIRACLDCYVRYGGKRFKTRT</sequence>
<dbReference type="SUPFAM" id="SSF57903">
    <property type="entry name" value="FYVE/PHD zinc finger"/>
    <property type="match status" value="1"/>
</dbReference>
<protein>
    <recommendedName>
        <fullName evidence="3">B box-type domain-containing protein</fullName>
    </recommendedName>
</protein>
<gene>
    <name evidence="1" type="ORF">B7O98_04140</name>
</gene>
<evidence type="ECO:0000313" key="1">
    <source>
        <dbReference type="EMBL" id="PUA33612.1"/>
    </source>
</evidence>
<dbReference type="Proteomes" id="UP000244093">
    <property type="component" value="Unassembled WGS sequence"/>
</dbReference>